<feature type="region of interest" description="Disordered" evidence="1">
    <location>
        <begin position="1"/>
        <end position="41"/>
    </location>
</feature>
<organism evidence="2 3">
    <name type="scientific">Myotis myotis</name>
    <name type="common">Greater mouse-eared bat</name>
    <name type="synonym">Vespertilio myotis</name>
    <dbReference type="NCBI Taxonomy" id="51298"/>
    <lineage>
        <taxon>Eukaryota</taxon>
        <taxon>Metazoa</taxon>
        <taxon>Chordata</taxon>
        <taxon>Craniata</taxon>
        <taxon>Vertebrata</taxon>
        <taxon>Euteleostomi</taxon>
        <taxon>Mammalia</taxon>
        <taxon>Eutheria</taxon>
        <taxon>Laurasiatheria</taxon>
        <taxon>Chiroptera</taxon>
        <taxon>Yangochiroptera</taxon>
        <taxon>Vespertilionidae</taxon>
        <taxon>Myotis</taxon>
    </lineage>
</organism>
<reference evidence="2 3" key="1">
    <citation type="journal article" date="2020" name="Nature">
        <title>Six reference-quality genomes reveal evolution of bat adaptations.</title>
        <authorList>
            <person name="Jebb D."/>
            <person name="Huang Z."/>
            <person name="Pippel M."/>
            <person name="Hughes G.M."/>
            <person name="Lavrichenko K."/>
            <person name="Devanna P."/>
            <person name="Winkler S."/>
            <person name="Jermiin L.S."/>
            <person name="Skirmuntt E.C."/>
            <person name="Katzourakis A."/>
            <person name="Burkitt-Gray L."/>
            <person name="Ray D.A."/>
            <person name="Sullivan K.A.M."/>
            <person name="Roscito J.G."/>
            <person name="Kirilenko B.M."/>
            <person name="Davalos L.M."/>
            <person name="Corthals A.P."/>
            <person name="Power M.L."/>
            <person name="Jones G."/>
            <person name="Ransome R.D."/>
            <person name="Dechmann D.K.N."/>
            <person name="Locatelli A.G."/>
            <person name="Puechmaille S.J."/>
            <person name="Fedrigo O."/>
            <person name="Jarvis E.D."/>
            <person name="Hiller M."/>
            <person name="Vernes S.C."/>
            <person name="Myers E.W."/>
            <person name="Teeling E.C."/>
        </authorList>
    </citation>
    <scope>NUCLEOTIDE SEQUENCE [LARGE SCALE GENOMIC DNA]</scope>
    <source>
        <strain evidence="2">MMyoMyo1</strain>
        <tissue evidence="2">Flight muscle</tissue>
    </source>
</reference>
<keyword evidence="3" id="KW-1185">Reference proteome</keyword>
<evidence type="ECO:0000256" key="1">
    <source>
        <dbReference type="SAM" id="MobiDB-lite"/>
    </source>
</evidence>
<sequence>MGTRSGRWTVASRTRSAAPTEAMTLSSCPSPPRLLPSTHHPPSCPSPPQYFWGVGARYLTWSFSGTPSAEEQSLQFPSSVGMTMSSPFRANMLRFSSRHPQLFRTAPRRREKLLLTRYLWHQGQRGLGPCRNLDCPRLFQVTPALPCFCFVPQMAFASGTLSVPCGARWSRQTVSILN</sequence>
<dbReference type="AlphaFoldDB" id="A0A7J7SR22"/>
<evidence type="ECO:0000313" key="2">
    <source>
        <dbReference type="EMBL" id="KAF6290898.1"/>
    </source>
</evidence>
<dbReference type="Proteomes" id="UP000527355">
    <property type="component" value="Unassembled WGS sequence"/>
</dbReference>
<comment type="caution">
    <text evidence="2">The sequence shown here is derived from an EMBL/GenBank/DDBJ whole genome shotgun (WGS) entry which is preliminary data.</text>
</comment>
<gene>
    <name evidence="2" type="ORF">mMyoMyo1_009293</name>
</gene>
<accession>A0A7J7SR22</accession>
<protein>
    <submittedName>
        <fullName evidence="2">Uncharacterized protein</fullName>
    </submittedName>
</protein>
<dbReference type="EMBL" id="JABWUV010000018">
    <property type="protein sequence ID" value="KAF6290898.1"/>
    <property type="molecule type" value="Genomic_DNA"/>
</dbReference>
<proteinExistence type="predicted"/>
<evidence type="ECO:0000313" key="3">
    <source>
        <dbReference type="Proteomes" id="UP000527355"/>
    </source>
</evidence>
<name>A0A7J7SR22_MYOMY</name>